<proteinExistence type="predicted"/>
<evidence type="ECO:0000313" key="2">
    <source>
        <dbReference type="EMBL" id="QJI02757.1"/>
    </source>
</evidence>
<reference evidence="1" key="1">
    <citation type="submission" date="2020-03" db="EMBL/GenBank/DDBJ databases">
        <title>The deep terrestrial virosphere.</title>
        <authorList>
            <person name="Holmfeldt K."/>
            <person name="Nilsson E."/>
            <person name="Simone D."/>
            <person name="Lopez-Fernandez M."/>
            <person name="Wu X."/>
            <person name="de Brujin I."/>
            <person name="Lundin D."/>
            <person name="Andersson A."/>
            <person name="Bertilsson S."/>
            <person name="Dopson M."/>
        </authorList>
    </citation>
    <scope>NUCLEOTIDE SEQUENCE</scope>
    <source>
        <strain evidence="1">MM415B03470</strain>
        <strain evidence="2">TM448B03609</strain>
    </source>
</reference>
<gene>
    <name evidence="1" type="ORF">MM415B03470_0012</name>
    <name evidence="2" type="ORF">TM448B03609_0004</name>
</gene>
<protein>
    <submittedName>
        <fullName evidence="1">Uncharacterized protein</fullName>
    </submittedName>
</protein>
<evidence type="ECO:0000313" key="1">
    <source>
        <dbReference type="EMBL" id="QJA91124.1"/>
    </source>
</evidence>
<organism evidence="1">
    <name type="scientific">viral metagenome</name>
    <dbReference type="NCBI Taxonomy" id="1070528"/>
    <lineage>
        <taxon>unclassified sequences</taxon>
        <taxon>metagenomes</taxon>
        <taxon>organismal metagenomes</taxon>
    </lineage>
</organism>
<dbReference type="EMBL" id="MT145028">
    <property type="protein sequence ID" value="QJI02757.1"/>
    <property type="molecule type" value="Genomic_DNA"/>
</dbReference>
<dbReference type="AlphaFoldDB" id="A0A6M3LCM1"/>
<sequence>MNEELRLFIRDITLFLQQHKNYTAEKIEPMFQRAYKLYTKYNVEKEGE</sequence>
<dbReference type="EMBL" id="MT142963">
    <property type="protein sequence ID" value="QJA91124.1"/>
    <property type="molecule type" value="Genomic_DNA"/>
</dbReference>
<name>A0A6M3LCM1_9ZZZZ</name>
<accession>A0A6M3LCM1</accession>